<name>A0A0A9EA84_ARUDO</name>
<organism evidence="1">
    <name type="scientific">Arundo donax</name>
    <name type="common">Giant reed</name>
    <name type="synonym">Donax arundinaceus</name>
    <dbReference type="NCBI Taxonomy" id="35708"/>
    <lineage>
        <taxon>Eukaryota</taxon>
        <taxon>Viridiplantae</taxon>
        <taxon>Streptophyta</taxon>
        <taxon>Embryophyta</taxon>
        <taxon>Tracheophyta</taxon>
        <taxon>Spermatophyta</taxon>
        <taxon>Magnoliopsida</taxon>
        <taxon>Liliopsida</taxon>
        <taxon>Poales</taxon>
        <taxon>Poaceae</taxon>
        <taxon>PACMAD clade</taxon>
        <taxon>Arundinoideae</taxon>
        <taxon>Arundineae</taxon>
        <taxon>Arundo</taxon>
    </lineage>
</organism>
<accession>A0A0A9EA84</accession>
<evidence type="ECO:0000313" key="1">
    <source>
        <dbReference type="EMBL" id="JAD96961.1"/>
    </source>
</evidence>
<reference evidence="1" key="2">
    <citation type="journal article" date="2015" name="Data Brief">
        <title>Shoot transcriptome of the giant reed, Arundo donax.</title>
        <authorList>
            <person name="Barrero R.A."/>
            <person name="Guerrero F.D."/>
            <person name="Moolhuijzen P."/>
            <person name="Goolsby J.A."/>
            <person name="Tidwell J."/>
            <person name="Bellgard S.E."/>
            <person name="Bellgard M.I."/>
        </authorList>
    </citation>
    <scope>NUCLEOTIDE SEQUENCE</scope>
    <source>
        <tissue evidence="1">Shoot tissue taken approximately 20 cm above the soil surface</tissue>
    </source>
</reference>
<proteinExistence type="predicted"/>
<dbReference type="EMBL" id="GBRH01200934">
    <property type="protein sequence ID" value="JAD96961.1"/>
    <property type="molecule type" value="Transcribed_RNA"/>
</dbReference>
<reference evidence="1" key="1">
    <citation type="submission" date="2014-09" db="EMBL/GenBank/DDBJ databases">
        <authorList>
            <person name="Magalhaes I.L.F."/>
            <person name="Oliveira U."/>
            <person name="Santos F.R."/>
            <person name="Vidigal T.H.D.A."/>
            <person name="Brescovit A.D."/>
            <person name="Santos A.J."/>
        </authorList>
    </citation>
    <scope>NUCLEOTIDE SEQUENCE</scope>
    <source>
        <tissue evidence="1">Shoot tissue taken approximately 20 cm above the soil surface</tissue>
    </source>
</reference>
<dbReference type="AlphaFoldDB" id="A0A0A9EA84"/>
<protein>
    <submittedName>
        <fullName evidence="1">Uncharacterized protein</fullName>
    </submittedName>
</protein>
<sequence>MPMDDKATRFILKLMTHILHINRRHTEAFYPDHLAALPAVVNVI</sequence>